<dbReference type="PIRSF" id="PIRSF029826">
    <property type="entry name" value="UCP029826_pph"/>
    <property type="match status" value="1"/>
</dbReference>
<dbReference type="PANTHER" id="PTHR46523">
    <property type="entry name" value="DCTP PYROPHOSPHATASE 1"/>
    <property type="match status" value="1"/>
</dbReference>
<dbReference type="Gene3D" id="1.10.287.1080">
    <property type="entry name" value="MazG-like"/>
    <property type="match status" value="1"/>
</dbReference>
<dbReference type="CDD" id="cd11537">
    <property type="entry name" value="NTP-PPase_RS21-C6_like"/>
    <property type="match status" value="1"/>
</dbReference>
<proteinExistence type="predicted"/>
<accession>A0ABW0MQ93</accession>
<name>A0ABW0MQ93_9BURK</name>
<dbReference type="PANTHER" id="PTHR46523:SF1">
    <property type="entry name" value="DCTP PYROPHOSPHATASE 1"/>
    <property type="match status" value="1"/>
</dbReference>
<keyword evidence="2" id="KW-1185">Reference proteome</keyword>
<reference evidence="2" key="1">
    <citation type="journal article" date="2019" name="Int. J. Syst. Evol. Microbiol.">
        <title>The Global Catalogue of Microorganisms (GCM) 10K type strain sequencing project: providing services to taxonomists for standard genome sequencing and annotation.</title>
        <authorList>
            <consortium name="The Broad Institute Genomics Platform"/>
            <consortium name="The Broad Institute Genome Sequencing Center for Infectious Disease"/>
            <person name="Wu L."/>
            <person name="Ma J."/>
        </authorList>
    </citation>
    <scope>NUCLEOTIDE SEQUENCE [LARGE SCALE GENOMIC DNA]</scope>
    <source>
        <strain evidence="2">CCUG 43111</strain>
    </source>
</reference>
<dbReference type="InterPro" id="IPR025984">
    <property type="entry name" value="DCTPP"/>
</dbReference>
<gene>
    <name evidence="1" type="ORF">ACFPQ5_19640</name>
</gene>
<evidence type="ECO:0000313" key="2">
    <source>
        <dbReference type="Proteomes" id="UP001596101"/>
    </source>
</evidence>
<dbReference type="EMBL" id="JBHSMR010000013">
    <property type="protein sequence ID" value="MFC5480420.1"/>
    <property type="molecule type" value="Genomic_DNA"/>
</dbReference>
<sequence>MSSEAGQGDLARLRELVRTFVDERDWDQFHTPKNLSSALSVEAAELLEHFQWLQHGRIDELGDDKLVQVRHEMADVLVYLVRLADKLDVDLMAAVEEKMVLNRAKYPADKVRGDARKYYEYKDV</sequence>
<dbReference type="InterPro" id="IPR052555">
    <property type="entry name" value="dCTP_Pyrophosphatase"/>
</dbReference>
<dbReference type="RefSeq" id="WP_379759702.1">
    <property type="nucleotide sequence ID" value="NZ_JBHSMR010000013.1"/>
</dbReference>
<evidence type="ECO:0000313" key="1">
    <source>
        <dbReference type="EMBL" id="MFC5480420.1"/>
    </source>
</evidence>
<dbReference type="Proteomes" id="UP001596101">
    <property type="component" value="Unassembled WGS sequence"/>
</dbReference>
<comment type="caution">
    <text evidence="1">The sequence shown here is derived from an EMBL/GenBank/DDBJ whole genome shotgun (WGS) entry which is preliminary data.</text>
</comment>
<dbReference type="Pfam" id="PF12643">
    <property type="entry name" value="MazG-like"/>
    <property type="match status" value="1"/>
</dbReference>
<dbReference type="SUPFAM" id="SSF101386">
    <property type="entry name" value="all-alpha NTP pyrophosphatases"/>
    <property type="match status" value="1"/>
</dbReference>
<protein>
    <submittedName>
        <fullName evidence="1">Nucleotide pyrophosphohydrolase</fullName>
    </submittedName>
</protein>
<organism evidence="1 2">
    <name type="scientific">Massilia suwonensis</name>
    <dbReference type="NCBI Taxonomy" id="648895"/>
    <lineage>
        <taxon>Bacteria</taxon>
        <taxon>Pseudomonadati</taxon>
        <taxon>Pseudomonadota</taxon>
        <taxon>Betaproteobacteria</taxon>
        <taxon>Burkholderiales</taxon>
        <taxon>Oxalobacteraceae</taxon>
        <taxon>Telluria group</taxon>
        <taxon>Massilia</taxon>
    </lineage>
</organism>